<feature type="transmembrane region" description="Helical" evidence="7">
    <location>
        <begin position="205"/>
        <end position="223"/>
    </location>
</feature>
<evidence type="ECO:0000313" key="11">
    <source>
        <dbReference type="Proteomes" id="UP000694308"/>
    </source>
</evidence>
<dbReference type="AlphaFoldDB" id="A0A949TSJ8"/>
<dbReference type="Pfam" id="PF13807">
    <property type="entry name" value="GNVR"/>
    <property type="match status" value="1"/>
</dbReference>
<dbReference type="GO" id="GO:0004713">
    <property type="term" value="F:protein tyrosine kinase activity"/>
    <property type="evidence" value="ECO:0007669"/>
    <property type="project" value="TreeGrafter"/>
</dbReference>
<keyword evidence="11" id="KW-1185">Reference proteome</keyword>
<evidence type="ECO:0000256" key="1">
    <source>
        <dbReference type="ARBA" id="ARBA00004651"/>
    </source>
</evidence>
<dbReference type="PANTHER" id="PTHR32309:SF13">
    <property type="entry name" value="FERRIC ENTEROBACTIN TRANSPORT PROTEIN FEPE"/>
    <property type="match status" value="1"/>
</dbReference>
<dbReference type="EMBL" id="JAEEGC010000006">
    <property type="protein sequence ID" value="MBV7271523.1"/>
    <property type="molecule type" value="Genomic_DNA"/>
</dbReference>
<dbReference type="RefSeq" id="WP_218318562.1">
    <property type="nucleotide sequence ID" value="NZ_JAEEGC010000006.1"/>
</dbReference>
<keyword evidence="4 7" id="KW-0812">Transmembrane</keyword>
<feature type="domain" description="Polysaccharide chain length determinant N-terminal" evidence="8">
    <location>
        <begin position="11"/>
        <end position="107"/>
    </location>
</feature>
<evidence type="ECO:0000256" key="7">
    <source>
        <dbReference type="SAM" id="Phobius"/>
    </source>
</evidence>
<evidence type="ECO:0000259" key="8">
    <source>
        <dbReference type="Pfam" id="PF02706"/>
    </source>
</evidence>
<evidence type="ECO:0000256" key="4">
    <source>
        <dbReference type="ARBA" id="ARBA00022692"/>
    </source>
</evidence>
<evidence type="ECO:0000313" key="10">
    <source>
        <dbReference type="EMBL" id="MBV7271523.1"/>
    </source>
</evidence>
<dbReference type="GO" id="GO:0005886">
    <property type="term" value="C:plasma membrane"/>
    <property type="evidence" value="ECO:0007669"/>
    <property type="project" value="UniProtKB-SubCell"/>
</dbReference>
<dbReference type="Proteomes" id="UP000694308">
    <property type="component" value="Unassembled WGS sequence"/>
</dbReference>
<proteinExistence type="inferred from homology"/>
<evidence type="ECO:0008006" key="12">
    <source>
        <dbReference type="Google" id="ProtNLM"/>
    </source>
</evidence>
<organism evidence="10 11">
    <name type="scientific">Clostridium thailandense</name>
    <dbReference type="NCBI Taxonomy" id="2794346"/>
    <lineage>
        <taxon>Bacteria</taxon>
        <taxon>Bacillati</taxon>
        <taxon>Bacillota</taxon>
        <taxon>Clostridia</taxon>
        <taxon>Eubacteriales</taxon>
        <taxon>Clostridiaceae</taxon>
        <taxon>Clostridium</taxon>
    </lineage>
</organism>
<dbReference type="PANTHER" id="PTHR32309">
    <property type="entry name" value="TYROSINE-PROTEIN KINASE"/>
    <property type="match status" value="1"/>
</dbReference>
<dbReference type="InterPro" id="IPR050445">
    <property type="entry name" value="Bact_polysacc_biosynth/exp"/>
</dbReference>
<feature type="domain" description="Tyrosine-protein kinase G-rich" evidence="9">
    <location>
        <begin position="177"/>
        <end position="221"/>
    </location>
</feature>
<evidence type="ECO:0000259" key="9">
    <source>
        <dbReference type="Pfam" id="PF13807"/>
    </source>
</evidence>
<gene>
    <name evidence="10" type="ORF">I6U48_01140</name>
</gene>
<protein>
    <recommendedName>
        <fullName evidence="12">Capsular biosynthesis protein</fullName>
    </recommendedName>
</protein>
<name>A0A949TSJ8_9CLOT</name>
<evidence type="ECO:0000256" key="2">
    <source>
        <dbReference type="ARBA" id="ARBA00006683"/>
    </source>
</evidence>
<evidence type="ECO:0000256" key="5">
    <source>
        <dbReference type="ARBA" id="ARBA00022989"/>
    </source>
</evidence>
<sequence>MENINNTEEYLTLIDIIKILKKKIVFILLVTILCTGIIALKVMFLSTPMYVASATAIVVKRDTSIVQNSKNESQYTQNDILLYEKIIDTYVQIAQSNLVMDKTAEELKNYSSSQVRAMVTAAPITLANSSSTSSLSGGAGNTQIIKLTAVGSNRDDVAKISNTYCKNFIEESMSLLPVGKIQVLDEARTPSNPIPTSKSRSIACGFLFGLLLSIGIVLFRNYIDRLKIGNEKQVKDILNIPVIVTIE</sequence>
<keyword evidence="3" id="KW-1003">Cell membrane</keyword>
<reference evidence="10" key="1">
    <citation type="submission" date="2020-12" db="EMBL/GenBank/DDBJ databases">
        <title>Clostridium thailandense sp. nov., a novel acetogenic bacterium isolated from peat land soil in Thailand.</title>
        <authorList>
            <person name="Chaikitkaew S."/>
            <person name="Birkeland N.K."/>
        </authorList>
    </citation>
    <scope>NUCLEOTIDE SEQUENCE</scope>
    <source>
        <strain evidence="10">PL3</strain>
    </source>
</reference>
<keyword evidence="6 7" id="KW-0472">Membrane</keyword>
<comment type="caution">
    <text evidence="10">The sequence shown here is derived from an EMBL/GenBank/DDBJ whole genome shotgun (WGS) entry which is preliminary data.</text>
</comment>
<dbReference type="InterPro" id="IPR003856">
    <property type="entry name" value="LPS_length_determ_N"/>
</dbReference>
<feature type="transmembrane region" description="Helical" evidence="7">
    <location>
        <begin position="24"/>
        <end position="44"/>
    </location>
</feature>
<dbReference type="Pfam" id="PF02706">
    <property type="entry name" value="Wzz"/>
    <property type="match status" value="1"/>
</dbReference>
<evidence type="ECO:0000256" key="3">
    <source>
        <dbReference type="ARBA" id="ARBA00022475"/>
    </source>
</evidence>
<accession>A0A949TSJ8</accession>
<evidence type="ECO:0000256" key="6">
    <source>
        <dbReference type="ARBA" id="ARBA00023136"/>
    </source>
</evidence>
<keyword evidence="5 7" id="KW-1133">Transmembrane helix</keyword>
<comment type="subcellular location">
    <subcellularLocation>
        <location evidence="1">Cell membrane</location>
        <topology evidence="1">Multi-pass membrane protein</topology>
    </subcellularLocation>
</comment>
<comment type="similarity">
    <text evidence="2">Belongs to the CpsC/CapA family.</text>
</comment>
<dbReference type="InterPro" id="IPR032807">
    <property type="entry name" value="GNVR"/>
</dbReference>